<sequence>MQVHALTDPAALESIADPWNALAAGDPLNSHHWLGVWARHYSDSAPYVLTVHDQAGELVGLAPWRKSRSLREGAAIRWLGDGEVCSDHTTILAAPGQEKEVVEAIARFLLADSGAWDCLCLENTDADNLRVLRLIERLRDGGCGGVTLPASGSWTLELPATWEEFFAMQSRSHRGQLRRAERNVLSSDRCEARVVRTEADLEEAWPVLIDLHQQRWEAEGEPGCFASARFTAFHHEATRRLLGAGMLHMQMILLDGRPAAIDYNLQAADTIHGYQGGLALEFLPDSPGRLMRVFSTRRAVEAGFKHFDMMRGDESYKAHWRGTHRAAVHYRVAPPRVSARVRAAAEGAYRGLRSAAKRALK</sequence>
<name>A0A518D7I7_9BACT</name>
<evidence type="ECO:0000259" key="1">
    <source>
        <dbReference type="Pfam" id="PF13480"/>
    </source>
</evidence>
<dbReference type="InterPro" id="IPR016181">
    <property type="entry name" value="Acyl_CoA_acyltransferase"/>
</dbReference>
<keyword evidence="3" id="KW-1185">Reference proteome</keyword>
<gene>
    <name evidence="2" type="ORF">Pla175_08050</name>
</gene>
<feature type="domain" description="BioF2-like acetyltransferase" evidence="1">
    <location>
        <begin position="171"/>
        <end position="317"/>
    </location>
</feature>
<dbReference type="Pfam" id="PF13480">
    <property type="entry name" value="Acetyltransf_6"/>
    <property type="match status" value="1"/>
</dbReference>
<proteinExistence type="predicted"/>
<evidence type="ECO:0000313" key="3">
    <source>
        <dbReference type="Proteomes" id="UP000317429"/>
    </source>
</evidence>
<dbReference type="AlphaFoldDB" id="A0A518D7I7"/>
<evidence type="ECO:0000313" key="2">
    <source>
        <dbReference type="EMBL" id="QDU87443.1"/>
    </source>
</evidence>
<dbReference type="InterPro" id="IPR038740">
    <property type="entry name" value="BioF2-like_GNAT_dom"/>
</dbReference>
<organism evidence="2 3">
    <name type="scientific">Pirellulimonas nuda</name>
    <dbReference type="NCBI Taxonomy" id="2528009"/>
    <lineage>
        <taxon>Bacteria</taxon>
        <taxon>Pseudomonadati</taxon>
        <taxon>Planctomycetota</taxon>
        <taxon>Planctomycetia</taxon>
        <taxon>Pirellulales</taxon>
        <taxon>Lacipirellulaceae</taxon>
        <taxon>Pirellulimonas</taxon>
    </lineage>
</organism>
<dbReference type="RefSeq" id="WP_145281406.1">
    <property type="nucleotide sequence ID" value="NZ_CP036291.1"/>
</dbReference>
<dbReference type="KEGG" id="pnd:Pla175_08050"/>
<dbReference type="EMBL" id="CP036291">
    <property type="protein sequence ID" value="QDU87443.1"/>
    <property type="molecule type" value="Genomic_DNA"/>
</dbReference>
<protein>
    <recommendedName>
        <fullName evidence="1">BioF2-like acetyltransferase domain-containing protein</fullName>
    </recommendedName>
</protein>
<accession>A0A518D7I7</accession>
<dbReference type="Proteomes" id="UP000317429">
    <property type="component" value="Chromosome"/>
</dbReference>
<dbReference type="SUPFAM" id="SSF55729">
    <property type="entry name" value="Acyl-CoA N-acyltransferases (Nat)"/>
    <property type="match status" value="1"/>
</dbReference>
<reference evidence="2 3" key="1">
    <citation type="submission" date="2019-02" db="EMBL/GenBank/DDBJ databases">
        <title>Deep-cultivation of Planctomycetes and their phenomic and genomic characterization uncovers novel biology.</title>
        <authorList>
            <person name="Wiegand S."/>
            <person name="Jogler M."/>
            <person name="Boedeker C."/>
            <person name="Pinto D."/>
            <person name="Vollmers J."/>
            <person name="Rivas-Marin E."/>
            <person name="Kohn T."/>
            <person name="Peeters S.H."/>
            <person name="Heuer A."/>
            <person name="Rast P."/>
            <person name="Oberbeckmann S."/>
            <person name="Bunk B."/>
            <person name="Jeske O."/>
            <person name="Meyerdierks A."/>
            <person name="Storesund J.E."/>
            <person name="Kallscheuer N."/>
            <person name="Luecker S."/>
            <person name="Lage O.M."/>
            <person name="Pohl T."/>
            <person name="Merkel B.J."/>
            <person name="Hornburger P."/>
            <person name="Mueller R.-W."/>
            <person name="Bruemmer F."/>
            <person name="Labrenz M."/>
            <person name="Spormann A.M."/>
            <person name="Op den Camp H."/>
            <person name="Overmann J."/>
            <person name="Amann R."/>
            <person name="Jetten M.S.M."/>
            <person name="Mascher T."/>
            <person name="Medema M.H."/>
            <person name="Devos D.P."/>
            <person name="Kaster A.-K."/>
            <person name="Ovreas L."/>
            <person name="Rohde M."/>
            <person name="Galperin M.Y."/>
            <person name="Jogler C."/>
        </authorList>
    </citation>
    <scope>NUCLEOTIDE SEQUENCE [LARGE SCALE GENOMIC DNA]</scope>
    <source>
        <strain evidence="2 3">Pla175</strain>
    </source>
</reference>
<dbReference type="OrthoDB" id="9808976at2"/>
<dbReference type="Gene3D" id="3.40.630.30">
    <property type="match status" value="1"/>
</dbReference>